<evidence type="ECO:0000256" key="1">
    <source>
        <dbReference type="SAM" id="MobiDB-lite"/>
    </source>
</evidence>
<accession>A0ABQ8UA65</accession>
<feature type="compositionally biased region" description="Low complexity" evidence="1">
    <location>
        <begin position="144"/>
        <end position="161"/>
    </location>
</feature>
<evidence type="ECO:0000313" key="2">
    <source>
        <dbReference type="EMBL" id="KAJ4456205.1"/>
    </source>
</evidence>
<dbReference type="EMBL" id="JAPMOS010000078">
    <property type="protein sequence ID" value="KAJ4456205.1"/>
    <property type="molecule type" value="Genomic_DNA"/>
</dbReference>
<keyword evidence="3" id="KW-1185">Reference proteome</keyword>
<comment type="caution">
    <text evidence="2">The sequence shown here is derived from an EMBL/GenBank/DDBJ whole genome shotgun (WGS) entry which is preliminary data.</text>
</comment>
<feature type="region of interest" description="Disordered" evidence="1">
    <location>
        <begin position="133"/>
        <end position="161"/>
    </location>
</feature>
<evidence type="ECO:0008006" key="4">
    <source>
        <dbReference type="Google" id="ProtNLM"/>
    </source>
</evidence>
<evidence type="ECO:0000313" key="3">
    <source>
        <dbReference type="Proteomes" id="UP001141327"/>
    </source>
</evidence>
<reference evidence="2" key="1">
    <citation type="journal article" date="2022" name="bioRxiv">
        <title>Genomics of Preaxostyla Flagellates Illuminates Evolutionary Transitions and the Path Towards Mitochondrial Loss.</title>
        <authorList>
            <person name="Novak L.V.F."/>
            <person name="Treitli S.C."/>
            <person name="Pyrih J."/>
            <person name="Halakuc P."/>
            <person name="Pipaliya S.V."/>
            <person name="Vacek V."/>
            <person name="Brzon O."/>
            <person name="Soukal P."/>
            <person name="Eme L."/>
            <person name="Dacks J.B."/>
            <person name="Karnkowska A."/>
            <person name="Elias M."/>
            <person name="Hampl V."/>
        </authorList>
    </citation>
    <scope>NUCLEOTIDE SEQUENCE</scope>
    <source>
        <strain evidence="2">RCP-MX</strain>
    </source>
</reference>
<gene>
    <name evidence="2" type="ORF">PAPYR_8646</name>
</gene>
<name>A0ABQ8UA65_9EUKA</name>
<dbReference type="Proteomes" id="UP001141327">
    <property type="component" value="Unassembled WGS sequence"/>
</dbReference>
<organism evidence="2 3">
    <name type="scientific">Paratrimastix pyriformis</name>
    <dbReference type="NCBI Taxonomy" id="342808"/>
    <lineage>
        <taxon>Eukaryota</taxon>
        <taxon>Metamonada</taxon>
        <taxon>Preaxostyla</taxon>
        <taxon>Paratrimastigidae</taxon>
        <taxon>Paratrimastix</taxon>
    </lineage>
</organism>
<sequence length="161" mass="17494">MGCTVTKPAPVPATVPTTTADNVTVESVQFFRDNNGEKGEKLTEPFFYVTDIRLHAQAKLSALVPGMDGKVVWICKDCRGRAAPNFEVASATFNSTLVNVIDAHVELPRNWPAGSYELRVYLGDNLLHVEPFDIIDPDHPEDNPTPNAGAAETATNNNSDN</sequence>
<proteinExistence type="predicted"/>
<protein>
    <recommendedName>
        <fullName evidence="4">Lipoprotein</fullName>
    </recommendedName>
</protein>